<dbReference type="PANTHER" id="PTHR30591">
    <property type="entry name" value="RECBCD ENZYME SUBUNIT RECC"/>
    <property type="match status" value="1"/>
</dbReference>
<dbReference type="HAMAP" id="MF_01486">
    <property type="entry name" value="RecC"/>
    <property type="match status" value="1"/>
</dbReference>
<comment type="subunit">
    <text evidence="10">Heterotrimer of RecB, RecC and RecD. All subunits contribute to DNA-binding.</text>
</comment>
<keyword evidence="13" id="KW-1185">Reference proteome</keyword>
<dbReference type="InterPro" id="IPR006697">
    <property type="entry name" value="RecC"/>
</dbReference>
<dbReference type="SUPFAM" id="SSF52540">
    <property type="entry name" value="P-loop containing nucleoside triphosphate hydrolases"/>
    <property type="match status" value="2"/>
</dbReference>
<dbReference type="EMBL" id="JANATA010000004">
    <property type="protein sequence ID" value="MCP3428078.1"/>
    <property type="molecule type" value="Genomic_DNA"/>
</dbReference>
<evidence type="ECO:0000313" key="12">
    <source>
        <dbReference type="EMBL" id="MCP3428078.1"/>
    </source>
</evidence>
<sequence>MFHLIPSNRQEHLITMLQAILNEEHKASGADPFTPATIIVESQGMKHYVSLSLARAGGIAINIEFPLLSRAIYNLCRTILGEQAIPKESMYKREILVWRILELLNDEHICSRAEMTAAVAYWQNAKHVTDAKYALAKELADVYEQYIQFRPEWIAKWSQGSLEDDLPEHLQTWQQYIWSLLVKENGQVPVALINEAMQSLDSTVNQLPGQLFIFAVNALTPKQLEFFQCIAQKIDIYFFQINPCMEFWGDLQSDRARAKSAISKSIISLQDEHSTNALLANLGQQGRSLFNQFQSAEIQDITESALFGAAFSNVEFTQDDTPSEQHISLLHSVQQGMLELSKPDIPILPNDQSISIHSCHSVIREVQVLHDYLLGLMQADPELKPHDIIVLCPAVEDYAPFVDSVFRRPFAPTSSDNPRIVCSIADRAPLDADPMIAMFLDLLDLPDNRMVANHLLDYLRLPVIQKSLKLTPSDVEQISEWVTAANIYWGFDAAHKSELLGQSQDAVYTWLWGIERIFKGSMSAPEDLDESLAWLSLVDGHGWSVLGRLQHFLMALQDIREELTKPRTAIAWSEYLKTQLLPLLFDEFSRNEHSYLTLVKGIGTVIQAISAAQYSSPLSLSIIKEELNNKFSIPDALNQFNTGQVTFSSMVPMRSVPFKVICMLGLNDGVFPRVTQRSSIDLMHYSPAILGDRSRKHEDRYLFLEAIVSARQALYISYQGHDQYTNQVREPSLVVFELLTFLEKTYGLKKQVQEHKLQPFNLALFDEKNPISFATPWLDLQTRESTPSNNIFTHTIPEFLSIQDIVKFIKDPVNYFVEFNLGFKVDKYSDMHSDVEPFLLSNLVTYKLRQTLINRGIQAGDSDLSQVGEECITHFVSSGDIPPNQKYNKILQGFSLLEIPSRFVSETTEMRFVEVKLDFEGTTILLSDNLPFNAQNELYFERRHRPDGHSRLYYLLSHCLSVLELEQGINSQAQFFDVFWDKEKEVAKDLSVRLTLTPEDIDPDFAVLILQKTIALYMSGINCGLILDHQAIFKAIDGAAKKTEFIPPTNAEIDALYTKALNTLIVEEKDKAFNSVFSSEYVIPDTQKEILSEWISLFKQLPSLVGKALVEK</sequence>
<organism evidence="12 13">
    <name type="scientific">Opacimonas viscosa</name>
    <dbReference type="NCBI Taxonomy" id="2961944"/>
    <lineage>
        <taxon>Bacteria</taxon>
        <taxon>Pseudomonadati</taxon>
        <taxon>Pseudomonadota</taxon>
        <taxon>Gammaproteobacteria</taxon>
        <taxon>Alteromonadales</taxon>
        <taxon>Alteromonadaceae</taxon>
        <taxon>Opacimonas</taxon>
    </lineage>
</organism>
<dbReference type="Proteomes" id="UP001165413">
    <property type="component" value="Unassembled WGS sequence"/>
</dbReference>
<keyword evidence="2 10" id="KW-0547">Nucleotide-binding</keyword>
<evidence type="ECO:0000256" key="5">
    <source>
        <dbReference type="ARBA" id="ARBA00022806"/>
    </source>
</evidence>
<dbReference type="SUPFAM" id="SSF52980">
    <property type="entry name" value="Restriction endonuclease-like"/>
    <property type="match status" value="1"/>
</dbReference>
<dbReference type="AlphaFoldDB" id="A0AA42BKR8"/>
<evidence type="ECO:0000256" key="3">
    <source>
        <dbReference type="ARBA" id="ARBA00022763"/>
    </source>
</evidence>
<keyword evidence="3 10" id="KW-0227">DNA damage</keyword>
<evidence type="ECO:0000313" key="13">
    <source>
        <dbReference type="Proteomes" id="UP001165413"/>
    </source>
</evidence>
<dbReference type="Pfam" id="PF17946">
    <property type="entry name" value="RecC_C"/>
    <property type="match status" value="1"/>
</dbReference>
<dbReference type="Pfam" id="PF04257">
    <property type="entry name" value="Exonuc_V_gamma"/>
    <property type="match status" value="1"/>
</dbReference>
<evidence type="ECO:0000256" key="2">
    <source>
        <dbReference type="ARBA" id="ARBA00022741"/>
    </source>
</evidence>
<keyword evidence="8 10" id="KW-0238">DNA-binding</keyword>
<proteinExistence type="inferred from homology"/>
<dbReference type="GO" id="GO:0003678">
    <property type="term" value="F:DNA helicase activity"/>
    <property type="evidence" value="ECO:0007669"/>
    <property type="project" value="UniProtKB-UniRule"/>
</dbReference>
<evidence type="ECO:0000256" key="4">
    <source>
        <dbReference type="ARBA" id="ARBA00022801"/>
    </source>
</evidence>
<dbReference type="GO" id="GO:0000724">
    <property type="term" value="P:double-strand break repair via homologous recombination"/>
    <property type="evidence" value="ECO:0007669"/>
    <property type="project" value="UniProtKB-UniRule"/>
</dbReference>
<evidence type="ECO:0000256" key="10">
    <source>
        <dbReference type="HAMAP-Rule" id="MF_01486"/>
    </source>
</evidence>
<dbReference type="PANTHER" id="PTHR30591:SF1">
    <property type="entry name" value="RECBCD ENZYME SUBUNIT RECC"/>
    <property type="match status" value="1"/>
</dbReference>
<evidence type="ECO:0000256" key="7">
    <source>
        <dbReference type="ARBA" id="ARBA00022840"/>
    </source>
</evidence>
<keyword evidence="7 10" id="KW-0067">ATP-binding</keyword>
<dbReference type="RefSeq" id="WP_254099085.1">
    <property type="nucleotide sequence ID" value="NZ_JANATA010000004.1"/>
</dbReference>
<dbReference type="PIRSF" id="PIRSF000980">
    <property type="entry name" value="RecC"/>
    <property type="match status" value="1"/>
</dbReference>
<dbReference type="Gene3D" id="3.40.50.300">
    <property type="entry name" value="P-loop containing nucleotide triphosphate hydrolases"/>
    <property type="match status" value="2"/>
</dbReference>
<dbReference type="InterPro" id="IPR027417">
    <property type="entry name" value="P-loop_NTPase"/>
</dbReference>
<comment type="caution">
    <text evidence="12">The sequence shown here is derived from an EMBL/GenBank/DDBJ whole genome shotgun (WGS) entry which is preliminary data.</text>
</comment>
<dbReference type="NCBIfam" id="TIGR01450">
    <property type="entry name" value="recC"/>
    <property type="match status" value="1"/>
</dbReference>
<protein>
    <recommendedName>
        <fullName evidence="10">RecBCD enzyme subunit RecC</fullName>
    </recommendedName>
    <alternativeName>
        <fullName evidence="10">Exonuclease V subunit RecC</fullName>
        <shortName evidence="10">ExoV subunit RecC</shortName>
    </alternativeName>
    <alternativeName>
        <fullName evidence="10">Helicase/nuclease RecBCD subunit RecC</fullName>
    </alternativeName>
</protein>
<keyword evidence="1 10" id="KW-0540">Nuclease</keyword>
<keyword evidence="9 10" id="KW-0234">DNA repair</keyword>
<dbReference type="InterPro" id="IPR011335">
    <property type="entry name" value="Restrct_endonuc-II-like"/>
</dbReference>
<gene>
    <name evidence="10 12" type="primary">recC</name>
    <name evidence="12" type="ORF">NLF92_03845</name>
</gene>
<reference evidence="12" key="1">
    <citation type="submission" date="2022-07" db="EMBL/GenBank/DDBJ databases">
        <title>Characterization of the Novel Bacterium Alteromonas immobilis LMIT006 and Alteromonas gregis LMIT007.</title>
        <authorList>
            <person name="Lin X."/>
        </authorList>
    </citation>
    <scope>NUCLEOTIDE SEQUENCE</scope>
    <source>
        <strain evidence="12">LMIT007</strain>
    </source>
</reference>
<dbReference type="Gene3D" id="1.10.10.160">
    <property type="match status" value="1"/>
</dbReference>
<evidence type="ECO:0000256" key="9">
    <source>
        <dbReference type="ARBA" id="ARBA00023204"/>
    </source>
</evidence>
<dbReference type="Gene3D" id="3.40.50.10930">
    <property type="match status" value="1"/>
</dbReference>
<dbReference type="InterPro" id="IPR013986">
    <property type="entry name" value="DExx_box_DNA_helicase_dom_sf"/>
</dbReference>
<keyword evidence="6 10" id="KW-0269">Exonuclease</keyword>
<evidence type="ECO:0000256" key="8">
    <source>
        <dbReference type="ARBA" id="ARBA00023125"/>
    </source>
</evidence>
<dbReference type="InterPro" id="IPR041500">
    <property type="entry name" value="RecC_C"/>
</dbReference>
<feature type="domain" description="RecC C-terminal" evidence="11">
    <location>
        <begin position="800"/>
        <end position="1034"/>
    </location>
</feature>
<dbReference type="GO" id="GO:0003677">
    <property type="term" value="F:DNA binding"/>
    <property type="evidence" value="ECO:0007669"/>
    <property type="project" value="UniProtKB-UniRule"/>
</dbReference>
<evidence type="ECO:0000259" key="11">
    <source>
        <dbReference type="Pfam" id="PF17946"/>
    </source>
</evidence>
<evidence type="ECO:0000256" key="1">
    <source>
        <dbReference type="ARBA" id="ARBA00022722"/>
    </source>
</evidence>
<dbReference type="GO" id="GO:0005524">
    <property type="term" value="F:ATP binding"/>
    <property type="evidence" value="ECO:0007669"/>
    <property type="project" value="UniProtKB-UniRule"/>
</dbReference>
<comment type="function">
    <text evidence="10">A helicase/nuclease that prepares dsDNA breaks (DSB) for recombinational DNA repair. Binds to DSBs and unwinds DNA via a highly rapid and processive ATP-dependent bidirectional helicase activity. Unwinds dsDNA until it encounters a Chi (crossover hotspot instigator) sequence from the 3' direction. Cuts ssDNA a few nucleotides 3' to the Chi site. The properties and activities of the enzyme are changed at Chi. The Chi-altered holoenzyme produces a long 3'-ssDNA overhang and facilitates RecA-binding to the ssDNA for homologous DNA recombination and repair. Holoenzyme degrades any linearized DNA that is unable to undergo homologous recombination. In the holoenzyme this subunit recognizes the wild-type Chi sequence, and when added to isolated RecB increases its ATP-dependent helicase processivity.</text>
</comment>
<keyword evidence="4 10" id="KW-0378">Hydrolase</keyword>
<dbReference type="GO" id="GO:0008854">
    <property type="term" value="F:exodeoxyribonuclease V activity"/>
    <property type="evidence" value="ECO:0007669"/>
    <property type="project" value="InterPro"/>
</dbReference>
<dbReference type="GO" id="GO:0009338">
    <property type="term" value="C:exodeoxyribonuclease V complex"/>
    <property type="evidence" value="ECO:0007669"/>
    <property type="project" value="InterPro"/>
</dbReference>
<comment type="miscellaneous">
    <text evidence="10">In the RecBCD complex, RecB has a slow 3'-5' helicase, an exonuclease activity and loads RecA onto ssDNA, RecD has a fast 5'-3' helicase activity, while RecC stimulates the ATPase and processivity of the RecB helicase and contributes to recognition of the Chi site.</text>
</comment>
<comment type="similarity">
    <text evidence="10">Belongs to the RecC family.</text>
</comment>
<accession>A0AA42BKR8</accession>
<name>A0AA42BKR8_9ALTE</name>
<evidence type="ECO:0000256" key="6">
    <source>
        <dbReference type="ARBA" id="ARBA00022839"/>
    </source>
</evidence>
<keyword evidence="5 10" id="KW-0347">Helicase</keyword>